<proteinExistence type="predicted"/>
<dbReference type="Proteomes" id="UP000293547">
    <property type="component" value="Unassembled WGS sequence"/>
</dbReference>
<protein>
    <submittedName>
        <fullName evidence="1">Uncharacterized protein</fullName>
    </submittedName>
</protein>
<organism evidence="1 2">
    <name type="scientific">Alternaria gaisen</name>
    <dbReference type="NCBI Taxonomy" id="167740"/>
    <lineage>
        <taxon>Eukaryota</taxon>
        <taxon>Fungi</taxon>
        <taxon>Dikarya</taxon>
        <taxon>Ascomycota</taxon>
        <taxon>Pezizomycotina</taxon>
        <taxon>Dothideomycetes</taxon>
        <taxon>Pleosporomycetidae</taxon>
        <taxon>Pleosporales</taxon>
        <taxon>Pleosporineae</taxon>
        <taxon>Pleosporaceae</taxon>
        <taxon>Alternaria</taxon>
        <taxon>Alternaria sect. Alternaria</taxon>
    </lineage>
</organism>
<evidence type="ECO:0000313" key="1">
    <source>
        <dbReference type="EMBL" id="KAB2098943.1"/>
    </source>
</evidence>
<sequence length="533" mass="60109">MSIPGPSRIPHVPPEPSLDALVPSLPAMMTISLGVMVVLSVVVMTSGKAKPPLANPPRWYQTALFKRLEFQQNGRAIMSEARRRYGKQLYRLITDTGECLILPPEYAAMIRNSMDLSFAEAVVRMFSGNVHGFEMFAVLLHEKRLVQTVVMKQLTKYLNTLTKPLSEEATYACDVIFGKDPEWKETVIADSILQLTARLSTRIFLGDTMCRNEDWLSASKAYTATCFIMTLKMAALPPYLKYLVPYLSSEAKTVRENGNRCREILTPLFTQRQALKEEARRNGQPEPVFNDMIDWYEQESKGTNYDPALFQTALSFVAIHTTSELLTHALTLLASEPKYVDALREEIVRVLSSEGLTKGALANLKLMDSCLKESQRYRPAAYLTMRRKAKRTVVLSDGTVIPKGQQIAVDGYHMSDPAIYPNPDKYDIYRYYRMSLDPNNPTKASQAHLVSTGPDNLSFGHGVQGCPGRFFAANEMKIALCHLLLKYDWEVGENCDLSSKILFGETEALDKGNKLRFKRRKEVEIDLEGLVYV</sequence>
<keyword evidence="2" id="KW-1185">Reference proteome</keyword>
<evidence type="ECO:0000313" key="2">
    <source>
        <dbReference type="Proteomes" id="UP000293547"/>
    </source>
</evidence>
<accession>A0ACB6F3G3</accession>
<gene>
    <name evidence="1" type="ORF">AG0111_0g12819</name>
</gene>
<dbReference type="EMBL" id="PDWZ02000020">
    <property type="protein sequence ID" value="KAB2098943.1"/>
    <property type="molecule type" value="Genomic_DNA"/>
</dbReference>
<comment type="caution">
    <text evidence="1">The sequence shown here is derived from an EMBL/GenBank/DDBJ whole genome shotgun (WGS) entry which is preliminary data.</text>
</comment>
<reference evidence="1 2" key="1">
    <citation type="journal article" date="2019" name="bioRxiv">
        <title>Genomics, evolutionary history and diagnostics of the Alternaria alternata species group including apple and Asian pear pathotypes.</title>
        <authorList>
            <person name="Armitage A.D."/>
            <person name="Cockerton H.M."/>
            <person name="Sreenivasaprasad S."/>
            <person name="Woodhall J.W."/>
            <person name="Lane C.R."/>
            <person name="Harrison R.J."/>
            <person name="Clarkson J.P."/>
        </authorList>
    </citation>
    <scope>NUCLEOTIDE SEQUENCE [LARGE SCALE GENOMIC DNA]</scope>
    <source>
        <strain evidence="1 2">FERA 650</strain>
    </source>
</reference>
<name>A0ACB6F3G3_9PLEO</name>